<organism evidence="1 2">
    <name type="scientific">Romanomermis culicivorax</name>
    <name type="common">Nematode worm</name>
    <dbReference type="NCBI Taxonomy" id="13658"/>
    <lineage>
        <taxon>Eukaryota</taxon>
        <taxon>Metazoa</taxon>
        <taxon>Ecdysozoa</taxon>
        <taxon>Nematoda</taxon>
        <taxon>Enoplea</taxon>
        <taxon>Dorylaimia</taxon>
        <taxon>Mermithida</taxon>
        <taxon>Mermithoidea</taxon>
        <taxon>Mermithidae</taxon>
        <taxon>Romanomermis</taxon>
    </lineage>
</organism>
<reference evidence="2" key="1">
    <citation type="submission" date="2022-11" db="UniProtKB">
        <authorList>
            <consortium name="WormBaseParasite"/>
        </authorList>
    </citation>
    <scope>IDENTIFICATION</scope>
</reference>
<dbReference type="WBParaSite" id="nRc.2.0.1.t36040-RA">
    <property type="protein sequence ID" value="nRc.2.0.1.t36040-RA"/>
    <property type="gene ID" value="nRc.2.0.1.g36040"/>
</dbReference>
<proteinExistence type="predicted"/>
<protein>
    <submittedName>
        <fullName evidence="2">Uncharacterized protein</fullName>
    </submittedName>
</protein>
<name>A0A915KCE1_ROMCU</name>
<evidence type="ECO:0000313" key="2">
    <source>
        <dbReference type="WBParaSite" id="nRc.2.0.1.t36040-RA"/>
    </source>
</evidence>
<dbReference type="AlphaFoldDB" id="A0A915KCE1"/>
<keyword evidence="1" id="KW-1185">Reference proteome</keyword>
<accession>A0A915KCE1</accession>
<evidence type="ECO:0000313" key="1">
    <source>
        <dbReference type="Proteomes" id="UP000887565"/>
    </source>
</evidence>
<sequence>MIVKWPISIKKKPILIKRRSKLIKKGNNGDRRDLSIDVKIGKKDKFKEKSGAKVNEKITVEMPFRGLCRRHPVSISVCPGWSTGRNTSVALDVKLGGRLIY</sequence>
<dbReference type="Proteomes" id="UP000887565">
    <property type="component" value="Unplaced"/>
</dbReference>